<dbReference type="InterPro" id="IPR013708">
    <property type="entry name" value="Shikimate_DH-bd_N"/>
</dbReference>
<proteinExistence type="predicted"/>
<dbReference type="SUPFAM" id="SSF53223">
    <property type="entry name" value="Aminoacid dehydrogenase-like, N-terminal domain"/>
    <property type="match status" value="1"/>
</dbReference>
<dbReference type="PANTHER" id="PTHR21089:SF9">
    <property type="entry name" value="SHIKIMATE DEHYDROGENASE-LIKE PROTEIN HI_0607"/>
    <property type="match status" value="1"/>
</dbReference>
<comment type="caution">
    <text evidence="2">The sequence shown here is derived from an EMBL/GenBank/DDBJ whole genome shotgun (WGS) entry which is preliminary data.</text>
</comment>
<dbReference type="EMBL" id="BAABKO010000001">
    <property type="protein sequence ID" value="GAA4763864.1"/>
    <property type="molecule type" value="Genomic_DNA"/>
</dbReference>
<dbReference type="PANTHER" id="PTHR21089">
    <property type="entry name" value="SHIKIMATE DEHYDROGENASE"/>
    <property type="match status" value="1"/>
</dbReference>
<dbReference type="NCBIfam" id="NF009202">
    <property type="entry name" value="PRK12550.1"/>
    <property type="match status" value="1"/>
</dbReference>
<dbReference type="InterPro" id="IPR022893">
    <property type="entry name" value="Shikimate_DH_fam"/>
</dbReference>
<dbReference type="SUPFAM" id="SSF51735">
    <property type="entry name" value="NAD(P)-binding Rossmann-fold domains"/>
    <property type="match status" value="1"/>
</dbReference>
<feature type="domain" description="Shikimate dehydrogenase substrate binding N-terminal" evidence="1">
    <location>
        <begin position="54"/>
        <end position="122"/>
    </location>
</feature>
<evidence type="ECO:0000313" key="2">
    <source>
        <dbReference type="EMBL" id="GAA4763864.1"/>
    </source>
</evidence>
<dbReference type="InterPro" id="IPR046346">
    <property type="entry name" value="Aminoacid_DH-like_N_sf"/>
</dbReference>
<accession>A0ABP8ZR83</accession>
<dbReference type="NCBIfam" id="NF001319">
    <property type="entry name" value="PRK00258.3-3"/>
    <property type="match status" value="1"/>
</dbReference>
<dbReference type="InterPro" id="IPR036291">
    <property type="entry name" value="NAD(P)-bd_dom_sf"/>
</dbReference>
<evidence type="ECO:0000313" key="3">
    <source>
        <dbReference type="Proteomes" id="UP001501645"/>
    </source>
</evidence>
<gene>
    <name evidence="2" type="ORF">GCM10023351_03160</name>
</gene>
<sequence length="300" mass="30881">MRGPAYTQAGIAASPGARPAIGGGDGDHGGMPILNKDMSVCISLSGRPSNIGTRFHNALYDELGLNFVYKAFTTDDIEGAIRGVRALGIRGCSVSMPFKEAVIPLVDEIEPSAEAIASINTIVNDDGVLTASNTDYEAVAELLSTHAVDTALPVLLRGSGGMAKAVVAAFRGAGFDDLTVLARNEIAGRALADAYGYRWAAAEPEPGAAVVVNVTPLGMDGADADVLAFAPAHVDAADVVFDVVAFPSETPLVRAGRAAGKQLITGAEVIALQAARQFARYTGITPTPDQVARASAFSRA</sequence>
<protein>
    <submittedName>
        <fullName evidence="2">Shikimate 5-dehydrogenase</fullName>
    </submittedName>
</protein>
<evidence type="ECO:0000259" key="1">
    <source>
        <dbReference type="Pfam" id="PF08501"/>
    </source>
</evidence>
<dbReference type="Proteomes" id="UP001501645">
    <property type="component" value="Unassembled WGS sequence"/>
</dbReference>
<organism evidence="2 3">
    <name type="scientific">Microbacterium gilvum</name>
    <dbReference type="NCBI Taxonomy" id="1336204"/>
    <lineage>
        <taxon>Bacteria</taxon>
        <taxon>Bacillati</taxon>
        <taxon>Actinomycetota</taxon>
        <taxon>Actinomycetes</taxon>
        <taxon>Micrococcales</taxon>
        <taxon>Microbacteriaceae</taxon>
        <taxon>Microbacterium</taxon>
    </lineage>
</organism>
<dbReference type="Pfam" id="PF08501">
    <property type="entry name" value="Shikimate_dh_N"/>
    <property type="match status" value="1"/>
</dbReference>
<reference evidence="3" key="1">
    <citation type="journal article" date="2019" name="Int. J. Syst. Evol. Microbiol.">
        <title>The Global Catalogue of Microorganisms (GCM) 10K type strain sequencing project: providing services to taxonomists for standard genome sequencing and annotation.</title>
        <authorList>
            <consortium name="The Broad Institute Genomics Platform"/>
            <consortium name="The Broad Institute Genome Sequencing Center for Infectious Disease"/>
            <person name="Wu L."/>
            <person name="Ma J."/>
        </authorList>
    </citation>
    <scope>NUCLEOTIDE SEQUENCE [LARGE SCALE GENOMIC DNA]</scope>
    <source>
        <strain evidence="3">JCM 18537</strain>
    </source>
</reference>
<dbReference type="CDD" id="cd01065">
    <property type="entry name" value="NAD_bind_Shikimate_DH"/>
    <property type="match status" value="1"/>
</dbReference>
<keyword evidence="3" id="KW-1185">Reference proteome</keyword>
<dbReference type="Gene3D" id="3.40.50.10860">
    <property type="entry name" value="Leucine Dehydrogenase, chain A, domain 1"/>
    <property type="match status" value="1"/>
</dbReference>
<name>A0ABP8ZR83_9MICO</name>
<dbReference type="Gene3D" id="3.40.50.720">
    <property type="entry name" value="NAD(P)-binding Rossmann-like Domain"/>
    <property type="match status" value="1"/>
</dbReference>